<name>A0A7J5XWU1_DISMA</name>
<sequence length="97" mass="10991">MVYSLLAASFSVHVADVLQPCTSLNTCSLRLFSVSIIFLWLRLMKHVRAFSMQSVPSLLYSLYRITLVDEYEFSEMMQRDDIMAPLLCGSFLAASSI</sequence>
<proteinExistence type="predicted"/>
<dbReference type="OrthoDB" id="194358at2759"/>
<dbReference type="AlphaFoldDB" id="A0A7J5XWU1"/>
<feature type="non-terminal residue" evidence="1">
    <location>
        <position position="1"/>
    </location>
</feature>
<dbReference type="EMBL" id="JAAKFY010000019">
    <property type="protein sequence ID" value="KAF3841594.1"/>
    <property type="molecule type" value="Genomic_DNA"/>
</dbReference>
<dbReference type="Proteomes" id="UP000518266">
    <property type="component" value="Unassembled WGS sequence"/>
</dbReference>
<reference evidence="1 2" key="1">
    <citation type="submission" date="2020-03" db="EMBL/GenBank/DDBJ databases">
        <title>Dissostichus mawsoni Genome sequencing and assembly.</title>
        <authorList>
            <person name="Park H."/>
        </authorList>
    </citation>
    <scope>NUCLEOTIDE SEQUENCE [LARGE SCALE GENOMIC DNA]</scope>
    <source>
        <strain evidence="1">DM0001</strain>
        <tissue evidence="1">Muscle</tissue>
    </source>
</reference>
<evidence type="ECO:0000313" key="1">
    <source>
        <dbReference type="EMBL" id="KAF3841594.1"/>
    </source>
</evidence>
<accession>A0A7J5XWU1</accession>
<comment type="caution">
    <text evidence="1">The sequence shown here is derived from an EMBL/GenBank/DDBJ whole genome shotgun (WGS) entry which is preliminary data.</text>
</comment>
<evidence type="ECO:0000313" key="2">
    <source>
        <dbReference type="Proteomes" id="UP000518266"/>
    </source>
</evidence>
<keyword evidence="2" id="KW-1185">Reference proteome</keyword>
<gene>
    <name evidence="1" type="ORF">F7725_023545</name>
</gene>
<protein>
    <submittedName>
        <fullName evidence="1">Uncharacterized protein</fullName>
    </submittedName>
</protein>
<organism evidence="1 2">
    <name type="scientific">Dissostichus mawsoni</name>
    <name type="common">Antarctic cod</name>
    <dbReference type="NCBI Taxonomy" id="36200"/>
    <lineage>
        <taxon>Eukaryota</taxon>
        <taxon>Metazoa</taxon>
        <taxon>Chordata</taxon>
        <taxon>Craniata</taxon>
        <taxon>Vertebrata</taxon>
        <taxon>Euteleostomi</taxon>
        <taxon>Actinopterygii</taxon>
        <taxon>Neopterygii</taxon>
        <taxon>Teleostei</taxon>
        <taxon>Neoteleostei</taxon>
        <taxon>Acanthomorphata</taxon>
        <taxon>Eupercaria</taxon>
        <taxon>Perciformes</taxon>
        <taxon>Notothenioidei</taxon>
        <taxon>Nototheniidae</taxon>
        <taxon>Dissostichus</taxon>
    </lineage>
</organism>